<gene>
    <name evidence="1" type="ORF">BC781_102188</name>
</gene>
<sequence length="175" mass="20239">MWWKNLIDKTKNIFQSEEEDVVVWEEGLNAENVAERFELIKQSYLSAYDHYNKDIFKSHIKIAPELVKGNYAVEGHNPVEAENSYFGHISIRVYDHNLVDATWKIGFSEQGQYGSGFMTDEYIAMNFSSSPIAESADGFVIFKMKDRETLEGLWLESGCFLPGYEICKLKNRLED</sequence>
<comment type="caution">
    <text evidence="1">The sequence shown here is derived from an EMBL/GenBank/DDBJ whole genome shotgun (WGS) entry which is preliminary data.</text>
</comment>
<evidence type="ECO:0000313" key="2">
    <source>
        <dbReference type="Proteomes" id="UP000245535"/>
    </source>
</evidence>
<protein>
    <submittedName>
        <fullName evidence="1">Uncharacterized protein</fullName>
    </submittedName>
</protein>
<name>A0A315ZD64_SEDFL</name>
<dbReference type="AlphaFoldDB" id="A0A315ZD64"/>
<accession>A0A315ZD64</accession>
<keyword evidence="2" id="KW-1185">Reference proteome</keyword>
<evidence type="ECO:0000313" key="1">
    <source>
        <dbReference type="EMBL" id="PWJ42644.1"/>
    </source>
</evidence>
<organism evidence="1 2">
    <name type="scientific">Sediminitomix flava</name>
    <dbReference type="NCBI Taxonomy" id="379075"/>
    <lineage>
        <taxon>Bacteria</taxon>
        <taxon>Pseudomonadati</taxon>
        <taxon>Bacteroidota</taxon>
        <taxon>Cytophagia</taxon>
        <taxon>Cytophagales</taxon>
        <taxon>Flammeovirgaceae</taxon>
        <taxon>Sediminitomix</taxon>
    </lineage>
</organism>
<dbReference type="Proteomes" id="UP000245535">
    <property type="component" value="Unassembled WGS sequence"/>
</dbReference>
<dbReference type="EMBL" id="QGDO01000002">
    <property type="protein sequence ID" value="PWJ42644.1"/>
    <property type="molecule type" value="Genomic_DNA"/>
</dbReference>
<reference evidence="1 2" key="1">
    <citation type="submission" date="2018-03" db="EMBL/GenBank/DDBJ databases">
        <title>Genomic Encyclopedia of Archaeal and Bacterial Type Strains, Phase II (KMG-II): from individual species to whole genera.</title>
        <authorList>
            <person name="Goeker M."/>
        </authorList>
    </citation>
    <scope>NUCLEOTIDE SEQUENCE [LARGE SCALE GENOMIC DNA]</scope>
    <source>
        <strain evidence="1 2">DSM 28229</strain>
    </source>
</reference>
<proteinExistence type="predicted"/>